<dbReference type="InterPro" id="IPR036890">
    <property type="entry name" value="HATPase_C_sf"/>
</dbReference>
<evidence type="ECO:0000256" key="4">
    <source>
        <dbReference type="ARBA" id="ARBA00022679"/>
    </source>
</evidence>
<dbReference type="PANTHER" id="PTHR43065:SF10">
    <property type="entry name" value="PEROXIDE STRESS-ACTIVATED HISTIDINE KINASE MAK3"/>
    <property type="match status" value="1"/>
</dbReference>
<evidence type="ECO:0000256" key="8">
    <source>
        <dbReference type="ARBA" id="ARBA00023012"/>
    </source>
</evidence>
<keyword evidence="6" id="KW-0418">Kinase</keyword>
<evidence type="ECO:0000256" key="2">
    <source>
        <dbReference type="ARBA" id="ARBA00012438"/>
    </source>
</evidence>
<evidence type="ECO:0000256" key="3">
    <source>
        <dbReference type="ARBA" id="ARBA00022553"/>
    </source>
</evidence>
<name>A0A3N5DLM5_9SPHN</name>
<dbReference type="GO" id="GO:0000155">
    <property type="term" value="F:phosphorelay sensor kinase activity"/>
    <property type="evidence" value="ECO:0007669"/>
    <property type="project" value="InterPro"/>
</dbReference>
<evidence type="ECO:0000313" key="12">
    <source>
        <dbReference type="Proteomes" id="UP000275232"/>
    </source>
</evidence>
<dbReference type="Gene3D" id="1.10.287.130">
    <property type="match status" value="1"/>
</dbReference>
<evidence type="ECO:0000259" key="10">
    <source>
        <dbReference type="PROSITE" id="PS50112"/>
    </source>
</evidence>
<protein>
    <recommendedName>
        <fullName evidence="2">histidine kinase</fullName>
        <ecNumber evidence="2">2.7.13.3</ecNumber>
    </recommendedName>
</protein>
<keyword evidence="3" id="KW-0597">Phosphoprotein</keyword>
<dbReference type="OrthoDB" id="9789238at2"/>
<dbReference type="PRINTS" id="PR00344">
    <property type="entry name" value="BCTRLSENSOR"/>
</dbReference>
<dbReference type="Pfam" id="PF08448">
    <property type="entry name" value="PAS_4"/>
    <property type="match status" value="1"/>
</dbReference>
<dbReference type="PROSITE" id="PS50112">
    <property type="entry name" value="PAS"/>
    <property type="match status" value="1"/>
</dbReference>
<dbReference type="Proteomes" id="UP000275232">
    <property type="component" value="Unassembled WGS sequence"/>
</dbReference>
<comment type="caution">
    <text evidence="11">The sequence shown here is derived from an EMBL/GenBank/DDBJ whole genome shotgun (WGS) entry which is preliminary data.</text>
</comment>
<dbReference type="EC" id="2.7.13.3" evidence="2"/>
<dbReference type="AlphaFoldDB" id="A0A3N5DLM5"/>
<comment type="catalytic activity">
    <reaction evidence="1">
        <text>ATP + protein L-histidine = ADP + protein N-phospho-L-histidine.</text>
        <dbReference type="EC" id="2.7.13.3"/>
    </reaction>
</comment>
<dbReference type="Gene3D" id="3.30.565.10">
    <property type="entry name" value="Histidine kinase-like ATPase, C-terminal domain"/>
    <property type="match status" value="1"/>
</dbReference>
<evidence type="ECO:0000256" key="7">
    <source>
        <dbReference type="ARBA" id="ARBA00022840"/>
    </source>
</evidence>
<dbReference type="Gene3D" id="3.30.450.20">
    <property type="entry name" value="PAS domain"/>
    <property type="match status" value="1"/>
</dbReference>
<dbReference type="Pfam" id="PF00512">
    <property type="entry name" value="HisKA"/>
    <property type="match status" value="1"/>
</dbReference>
<feature type="domain" description="Histidine kinase" evidence="9">
    <location>
        <begin position="129"/>
        <end position="350"/>
    </location>
</feature>
<evidence type="ECO:0000313" key="11">
    <source>
        <dbReference type="EMBL" id="RPF72592.1"/>
    </source>
</evidence>
<dbReference type="CDD" id="cd00130">
    <property type="entry name" value="PAS"/>
    <property type="match status" value="1"/>
</dbReference>
<organism evidence="11 12">
    <name type="scientific">Aurantiacibacter spongiae</name>
    <dbReference type="NCBI Taxonomy" id="2488860"/>
    <lineage>
        <taxon>Bacteria</taxon>
        <taxon>Pseudomonadati</taxon>
        <taxon>Pseudomonadota</taxon>
        <taxon>Alphaproteobacteria</taxon>
        <taxon>Sphingomonadales</taxon>
        <taxon>Erythrobacteraceae</taxon>
        <taxon>Aurantiacibacter</taxon>
    </lineage>
</organism>
<keyword evidence="5" id="KW-0547">Nucleotide-binding</keyword>
<feature type="domain" description="PAS" evidence="10">
    <location>
        <begin position="18"/>
        <end position="76"/>
    </location>
</feature>
<dbReference type="PANTHER" id="PTHR43065">
    <property type="entry name" value="SENSOR HISTIDINE KINASE"/>
    <property type="match status" value="1"/>
</dbReference>
<dbReference type="EMBL" id="RPFZ01000001">
    <property type="protein sequence ID" value="RPF72592.1"/>
    <property type="molecule type" value="Genomic_DNA"/>
</dbReference>
<reference evidence="11 12" key="1">
    <citation type="submission" date="2018-11" db="EMBL/GenBank/DDBJ databases">
        <title>Erythrobacter spongiae sp. nov., isolated from a marine sponge.</title>
        <authorList>
            <person name="Zhuang L."/>
            <person name="Luo L."/>
        </authorList>
    </citation>
    <scope>NUCLEOTIDE SEQUENCE [LARGE SCALE GENOMIC DNA]</scope>
    <source>
        <strain evidence="11 12">HN-E23</strain>
    </source>
</reference>
<proteinExistence type="predicted"/>
<evidence type="ECO:0000256" key="5">
    <source>
        <dbReference type="ARBA" id="ARBA00022741"/>
    </source>
</evidence>
<dbReference type="SUPFAM" id="SSF55785">
    <property type="entry name" value="PYP-like sensor domain (PAS domain)"/>
    <property type="match status" value="1"/>
</dbReference>
<evidence type="ECO:0000256" key="6">
    <source>
        <dbReference type="ARBA" id="ARBA00022777"/>
    </source>
</evidence>
<evidence type="ECO:0000259" key="9">
    <source>
        <dbReference type="PROSITE" id="PS50109"/>
    </source>
</evidence>
<dbReference type="InterPro" id="IPR036097">
    <property type="entry name" value="HisK_dim/P_sf"/>
</dbReference>
<dbReference type="InterPro" id="IPR005467">
    <property type="entry name" value="His_kinase_dom"/>
</dbReference>
<keyword evidence="8" id="KW-0902">Two-component regulatory system</keyword>
<dbReference type="SMART" id="SM00091">
    <property type="entry name" value="PAS"/>
    <property type="match status" value="1"/>
</dbReference>
<dbReference type="InterPro" id="IPR003661">
    <property type="entry name" value="HisK_dim/P_dom"/>
</dbReference>
<dbReference type="SMART" id="SM00388">
    <property type="entry name" value="HisKA"/>
    <property type="match status" value="1"/>
</dbReference>
<evidence type="ECO:0000256" key="1">
    <source>
        <dbReference type="ARBA" id="ARBA00000085"/>
    </source>
</evidence>
<keyword evidence="4" id="KW-0808">Transferase</keyword>
<dbReference type="InterPro" id="IPR004358">
    <property type="entry name" value="Sig_transdc_His_kin-like_C"/>
</dbReference>
<dbReference type="CDD" id="cd00082">
    <property type="entry name" value="HisKA"/>
    <property type="match status" value="1"/>
</dbReference>
<dbReference type="InterPro" id="IPR035965">
    <property type="entry name" value="PAS-like_dom_sf"/>
</dbReference>
<keyword evidence="7" id="KW-0067">ATP-binding</keyword>
<dbReference type="SUPFAM" id="SSF55874">
    <property type="entry name" value="ATPase domain of HSP90 chaperone/DNA topoisomerase II/histidine kinase"/>
    <property type="match status" value="1"/>
</dbReference>
<gene>
    <name evidence="11" type="ORF">EG799_00385</name>
</gene>
<dbReference type="SMART" id="SM00387">
    <property type="entry name" value="HATPase_c"/>
    <property type="match status" value="1"/>
</dbReference>
<dbReference type="Pfam" id="PF02518">
    <property type="entry name" value="HATPase_c"/>
    <property type="match status" value="1"/>
</dbReference>
<dbReference type="InterPro" id="IPR003594">
    <property type="entry name" value="HATPase_dom"/>
</dbReference>
<keyword evidence="12" id="KW-1185">Reference proteome</keyword>
<dbReference type="InterPro" id="IPR000014">
    <property type="entry name" value="PAS"/>
</dbReference>
<dbReference type="PROSITE" id="PS50109">
    <property type="entry name" value="HIS_KIN"/>
    <property type="match status" value="1"/>
</dbReference>
<accession>A0A3N5DLM5</accession>
<dbReference type="InterPro" id="IPR013656">
    <property type="entry name" value="PAS_4"/>
</dbReference>
<dbReference type="SUPFAM" id="SSF47384">
    <property type="entry name" value="Homodimeric domain of signal transducing histidine kinase"/>
    <property type="match status" value="1"/>
</dbReference>
<dbReference type="GO" id="GO:0005524">
    <property type="term" value="F:ATP binding"/>
    <property type="evidence" value="ECO:0007669"/>
    <property type="project" value="UniProtKB-KW"/>
</dbReference>
<sequence>MVAPPAPGDQIAGLGFALLLIDPDLRVVEANPAAEDLLGIGSARLIGQTLLSLLTIVNPRIVEQVRSPDVRIVARGVDMQVGERAMRCNLTVSTLPSHPGWRVVTLSDSSQGERFEAQERRGTLRGPAVLAHEIKNPLAAIKGAAQLLTRKVGAGEAPLTALIADESDRIAGLIDRMQRLGRERAEPVGPLNLHQAIHRAYSSVRLASDGPIAWREEFDPSLPPVLANEGALVQVLVNLMANARDAARDSVAPQVTIQTRFVSGLVMNVIRLGRPVKLPIEIRVSDNGTGIDPSVADNIFEPFVSSKPNGQGLGLSLVQKLVRDMDGRISHERDEAAGLTHFRVHLPVARSGEGA</sequence>